<feature type="transmembrane region" description="Helical" evidence="1">
    <location>
        <begin position="117"/>
        <end position="141"/>
    </location>
</feature>
<proteinExistence type="predicted"/>
<sequence length="159" mass="17503">MRCEKKQCTASNEFTFTRTKKKLGFIAGLLLVLLPKCPFCVMAFSSTFILCGEAGTFTTAHTYTSSTTFLLTLLFCGITLIGLIFNYRDIRTKYAILLALAGSLCILFSVTSGGGLALYYSGVLFIFTGVWLNGSLLFFIAKIRAFFSQNSGNKPVEFK</sequence>
<evidence type="ECO:0000256" key="1">
    <source>
        <dbReference type="SAM" id="Phobius"/>
    </source>
</evidence>
<keyword evidence="1" id="KW-0472">Membrane</keyword>
<evidence type="ECO:0000313" key="2">
    <source>
        <dbReference type="EMBL" id="OQP63855.1"/>
    </source>
</evidence>
<comment type="caution">
    <text evidence="2">The sequence shown here is derived from an EMBL/GenBank/DDBJ whole genome shotgun (WGS) entry which is preliminary data.</text>
</comment>
<dbReference type="STRING" id="1703345.A3860_23240"/>
<keyword evidence="1" id="KW-1133">Transmembrane helix</keyword>
<organism evidence="2 3">
    <name type="scientific">Niastella vici</name>
    <dbReference type="NCBI Taxonomy" id="1703345"/>
    <lineage>
        <taxon>Bacteria</taxon>
        <taxon>Pseudomonadati</taxon>
        <taxon>Bacteroidota</taxon>
        <taxon>Chitinophagia</taxon>
        <taxon>Chitinophagales</taxon>
        <taxon>Chitinophagaceae</taxon>
        <taxon>Niastella</taxon>
    </lineage>
</organism>
<dbReference type="AlphaFoldDB" id="A0A1V9FZQ7"/>
<keyword evidence="1" id="KW-0812">Transmembrane</keyword>
<protein>
    <recommendedName>
        <fullName evidence="4">MerC mercury resistance protein</fullName>
    </recommendedName>
</protein>
<feature type="transmembrane region" description="Helical" evidence="1">
    <location>
        <begin position="94"/>
        <end position="111"/>
    </location>
</feature>
<dbReference type="Proteomes" id="UP000192796">
    <property type="component" value="Unassembled WGS sequence"/>
</dbReference>
<dbReference type="EMBL" id="LVYD01000044">
    <property type="protein sequence ID" value="OQP63855.1"/>
    <property type="molecule type" value="Genomic_DNA"/>
</dbReference>
<evidence type="ECO:0000313" key="3">
    <source>
        <dbReference type="Proteomes" id="UP000192796"/>
    </source>
</evidence>
<evidence type="ECO:0008006" key="4">
    <source>
        <dbReference type="Google" id="ProtNLM"/>
    </source>
</evidence>
<feature type="transmembrane region" description="Helical" evidence="1">
    <location>
        <begin position="67"/>
        <end position="87"/>
    </location>
</feature>
<reference evidence="2 3" key="1">
    <citation type="submission" date="2016-03" db="EMBL/GenBank/DDBJ databases">
        <title>Niastella vici sp. nov., isolated from farmland soil.</title>
        <authorList>
            <person name="Chen L."/>
            <person name="Wang D."/>
            <person name="Yang S."/>
            <person name="Wang G."/>
        </authorList>
    </citation>
    <scope>NUCLEOTIDE SEQUENCE [LARGE SCALE GENOMIC DNA]</scope>
    <source>
        <strain evidence="2 3">DJ57</strain>
    </source>
</reference>
<accession>A0A1V9FZQ7</accession>
<keyword evidence="3" id="KW-1185">Reference proteome</keyword>
<gene>
    <name evidence="2" type="ORF">A3860_23240</name>
</gene>
<name>A0A1V9FZQ7_9BACT</name>